<dbReference type="EMBL" id="QXFW01004036">
    <property type="protein sequence ID" value="KAE8967519.1"/>
    <property type="molecule type" value="Genomic_DNA"/>
</dbReference>
<dbReference type="Gene3D" id="3.30.70.270">
    <property type="match status" value="2"/>
</dbReference>
<dbReference type="PANTHER" id="PTHR33064:SF37">
    <property type="entry name" value="RIBONUCLEASE H"/>
    <property type="match status" value="1"/>
</dbReference>
<dbReference type="InterPro" id="IPR043502">
    <property type="entry name" value="DNA/RNA_pol_sf"/>
</dbReference>
<organism evidence="3 4">
    <name type="scientific">Phytophthora fragariae</name>
    <dbReference type="NCBI Taxonomy" id="53985"/>
    <lineage>
        <taxon>Eukaryota</taxon>
        <taxon>Sar</taxon>
        <taxon>Stramenopiles</taxon>
        <taxon>Oomycota</taxon>
        <taxon>Peronosporomycetes</taxon>
        <taxon>Peronosporales</taxon>
        <taxon>Peronosporaceae</taxon>
        <taxon>Phytophthora</taxon>
    </lineage>
</organism>
<feature type="region of interest" description="Disordered" evidence="1">
    <location>
        <begin position="1"/>
        <end position="43"/>
    </location>
</feature>
<evidence type="ECO:0000256" key="1">
    <source>
        <dbReference type="SAM" id="MobiDB-lite"/>
    </source>
</evidence>
<proteinExistence type="predicted"/>
<sequence length="173" mass="19535">MTLSAQHVHLAVHATHQERQRDARLSPVTPRGHRRLRESSGGNVSRIRLVMPQGLKNAPATFNRCVSHVLSSPAVDGKSEVEMHKEHLRRLFALMRKHKLYANRKKCIFGASEIQVLGCLVGKNGVRPDPGNVREINEWPTPSNVKELRQFLGLATYLRKYVSKYAGETRPLS</sequence>
<reference evidence="3 4" key="1">
    <citation type="submission" date="2018-09" db="EMBL/GenBank/DDBJ databases">
        <title>Genomic investigation of the strawberry pathogen Phytophthora fragariae indicates pathogenicity is determined by transcriptional variation in three key races.</title>
        <authorList>
            <person name="Adams T.M."/>
            <person name="Armitage A.D."/>
            <person name="Sobczyk M.K."/>
            <person name="Bates H.J."/>
            <person name="Dunwell J.M."/>
            <person name="Nellist C.F."/>
            <person name="Harrison R.J."/>
        </authorList>
    </citation>
    <scope>NUCLEOTIDE SEQUENCE [LARGE SCALE GENOMIC DNA]</scope>
    <source>
        <strain evidence="3 4">SCRP245</strain>
    </source>
</reference>
<feature type="compositionally biased region" description="Basic and acidic residues" evidence="1">
    <location>
        <begin position="15"/>
        <end position="24"/>
    </location>
</feature>
<dbReference type="InterPro" id="IPR043128">
    <property type="entry name" value="Rev_trsase/Diguanyl_cyclase"/>
</dbReference>
<protein>
    <recommendedName>
        <fullName evidence="2">Reverse transcriptase domain-containing protein</fullName>
    </recommendedName>
</protein>
<dbReference type="InterPro" id="IPR000477">
    <property type="entry name" value="RT_dom"/>
</dbReference>
<evidence type="ECO:0000313" key="3">
    <source>
        <dbReference type="EMBL" id="KAE8967519.1"/>
    </source>
</evidence>
<accession>A0A6A3HCB0</accession>
<feature type="domain" description="Reverse transcriptase" evidence="2">
    <location>
        <begin position="43"/>
        <end position="119"/>
    </location>
</feature>
<dbReference type="AlphaFoldDB" id="A0A6A3HCB0"/>
<dbReference type="Proteomes" id="UP000460718">
    <property type="component" value="Unassembled WGS sequence"/>
</dbReference>
<comment type="caution">
    <text evidence="3">The sequence shown here is derived from an EMBL/GenBank/DDBJ whole genome shotgun (WGS) entry which is preliminary data.</text>
</comment>
<gene>
    <name evidence="3" type="ORF">PF011_g27526</name>
</gene>
<dbReference type="PANTHER" id="PTHR33064">
    <property type="entry name" value="POL PROTEIN"/>
    <property type="match status" value="1"/>
</dbReference>
<dbReference type="InterPro" id="IPR051320">
    <property type="entry name" value="Viral_Replic_Matur_Polypro"/>
</dbReference>
<name>A0A6A3HCB0_9STRA</name>
<evidence type="ECO:0000259" key="2">
    <source>
        <dbReference type="Pfam" id="PF00078"/>
    </source>
</evidence>
<dbReference type="Pfam" id="PF00078">
    <property type="entry name" value="RVT_1"/>
    <property type="match status" value="1"/>
</dbReference>
<evidence type="ECO:0000313" key="4">
    <source>
        <dbReference type="Proteomes" id="UP000460718"/>
    </source>
</evidence>
<dbReference type="SUPFAM" id="SSF56672">
    <property type="entry name" value="DNA/RNA polymerases"/>
    <property type="match status" value="1"/>
</dbReference>